<feature type="domain" description="EF-hand" evidence="12">
    <location>
        <begin position="390"/>
        <end position="425"/>
    </location>
</feature>
<dbReference type="EMBL" id="JABANO010008188">
    <property type="protein sequence ID" value="KAF4748937.1"/>
    <property type="molecule type" value="Genomic_DNA"/>
</dbReference>
<evidence type="ECO:0000313" key="13">
    <source>
        <dbReference type="EMBL" id="KAF4748937.1"/>
    </source>
</evidence>
<keyword evidence="5" id="KW-0274">FAD</keyword>
<feature type="non-terminal residue" evidence="13">
    <location>
        <position position="1"/>
    </location>
</feature>
<dbReference type="PROSITE" id="PS50222">
    <property type="entry name" value="EF_HAND_2"/>
    <property type="match status" value="1"/>
</dbReference>
<dbReference type="Proteomes" id="UP000553632">
    <property type="component" value="Unassembled WGS sequence"/>
</dbReference>
<comment type="catalytic activity">
    <reaction evidence="11">
        <text>a ubiquinone + NADH + H(+) = a ubiquinol + NAD(+)</text>
        <dbReference type="Rhea" id="RHEA:23152"/>
        <dbReference type="Rhea" id="RHEA-COMP:9565"/>
        <dbReference type="Rhea" id="RHEA-COMP:9566"/>
        <dbReference type="ChEBI" id="CHEBI:15378"/>
        <dbReference type="ChEBI" id="CHEBI:16389"/>
        <dbReference type="ChEBI" id="CHEBI:17976"/>
        <dbReference type="ChEBI" id="CHEBI:57540"/>
        <dbReference type="ChEBI" id="CHEBI:57945"/>
    </reaction>
</comment>
<dbReference type="OMA" id="QIPAQKD"/>
<dbReference type="EC" id="1.6.5.9" evidence="3"/>
<proteinExistence type="inferred from homology"/>
<dbReference type="InterPro" id="IPR018247">
    <property type="entry name" value="EF_Hand_1_Ca_BS"/>
</dbReference>
<dbReference type="InterPro" id="IPR045024">
    <property type="entry name" value="NDH-2"/>
</dbReference>
<evidence type="ECO:0000256" key="3">
    <source>
        <dbReference type="ARBA" id="ARBA00012637"/>
    </source>
</evidence>
<dbReference type="InterPro" id="IPR036188">
    <property type="entry name" value="FAD/NAD-bd_sf"/>
</dbReference>
<evidence type="ECO:0000313" key="14">
    <source>
        <dbReference type="Proteomes" id="UP000553632"/>
    </source>
</evidence>
<comment type="caution">
    <text evidence="13">The sequence shown here is derived from an EMBL/GenBank/DDBJ whole genome shotgun (WGS) entry which is preliminary data.</text>
</comment>
<evidence type="ECO:0000256" key="10">
    <source>
        <dbReference type="ARBA" id="ARBA00047599"/>
    </source>
</evidence>
<keyword evidence="4" id="KW-0285">Flavoprotein</keyword>
<evidence type="ECO:0000256" key="1">
    <source>
        <dbReference type="ARBA" id="ARBA00004137"/>
    </source>
</evidence>
<evidence type="ECO:0000256" key="4">
    <source>
        <dbReference type="ARBA" id="ARBA00022630"/>
    </source>
</evidence>
<dbReference type="InterPro" id="IPR011992">
    <property type="entry name" value="EF-hand-dom_pair"/>
</dbReference>
<comment type="similarity">
    <text evidence="2">Belongs to the NADH dehydrogenase family.</text>
</comment>
<dbReference type="PRINTS" id="PR00368">
    <property type="entry name" value="FADPNR"/>
</dbReference>
<dbReference type="AlphaFoldDB" id="A0A7J6TW10"/>
<dbReference type="GO" id="GO:0005743">
    <property type="term" value="C:mitochondrial inner membrane"/>
    <property type="evidence" value="ECO:0007669"/>
    <property type="project" value="UniProtKB-SubCell"/>
</dbReference>
<evidence type="ECO:0000256" key="7">
    <source>
        <dbReference type="ARBA" id="ARBA00022946"/>
    </source>
</evidence>
<dbReference type="InterPro" id="IPR023753">
    <property type="entry name" value="FAD/NAD-binding_dom"/>
</dbReference>
<keyword evidence="6" id="KW-0106">Calcium</keyword>
<protein>
    <recommendedName>
        <fullName evidence="3">NADH:ubiquinone reductase (non-electrogenic)</fullName>
        <ecNumber evidence="3">1.6.5.9</ecNumber>
    </recommendedName>
</protein>
<dbReference type="Gene3D" id="3.50.50.100">
    <property type="match status" value="1"/>
</dbReference>
<comment type="subcellular location">
    <subcellularLocation>
        <location evidence="1">Mitochondrion inner membrane</location>
        <topology evidence="1">Peripheral membrane protein</topology>
        <orientation evidence="1">Intermembrane side</orientation>
    </subcellularLocation>
</comment>
<dbReference type="InterPro" id="IPR002048">
    <property type="entry name" value="EF_hand_dom"/>
</dbReference>
<dbReference type="Pfam" id="PF13202">
    <property type="entry name" value="EF-hand_5"/>
    <property type="match status" value="1"/>
</dbReference>
<sequence>MRTISCLQSDLQGVGVEHHALDCLVHALQDFGEVWEEVECMLASSKYVWMSNMTPLEPGGNLVILGSGWGGYSLLKKLDTSKWESVTLVSPRNYFLFTPLLPSVTVGTNEPRSIIEPLRKIVMKKNKKTGLQNTRYLEVDAKHLDLARKICYCEDITSIKATDDLLEVPYDKLVVAVGAQPNTMGVPGVLEYTHFLKEMDHARLIRKNVLDSFETACTATSDERKIELLHFVVVGGGPTGVEFAAELRDFIREEISQAYWEVAHLAKVSVIQSAENILNTFDAAISRYATDHFKRIDIEVVKNSRVKAVEASAVVVQDMATKEEHRIPFGVCVWAAGIAPRPFTKDLISQLKDCQPENGRLLKTTPYLEVLGGKGDLFAIGDCAGVAEPELLPLAESLFDEADINKDGKISFEEYEVIYRKIRER</sequence>
<evidence type="ECO:0000259" key="12">
    <source>
        <dbReference type="PROSITE" id="PS50222"/>
    </source>
</evidence>
<organism evidence="13 14">
    <name type="scientific">Perkinsus olseni</name>
    <name type="common">Perkinsus atlanticus</name>
    <dbReference type="NCBI Taxonomy" id="32597"/>
    <lineage>
        <taxon>Eukaryota</taxon>
        <taxon>Sar</taxon>
        <taxon>Alveolata</taxon>
        <taxon>Perkinsozoa</taxon>
        <taxon>Perkinsea</taxon>
        <taxon>Perkinsida</taxon>
        <taxon>Perkinsidae</taxon>
        <taxon>Perkinsus</taxon>
    </lineage>
</organism>
<keyword evidence="7" id="KW-0809">Transit peptide</keyword>
<dbReference type="PRINTS" id="PR00411">
    <property type="entry name" value="PNDRDTASEI"/>
</dbReference>
<accession>A0A7J6TW10</accession>
<dbReference type="PANTHER" id="PTHR43706">
    <property type="entry name" value="NADH DEHYDROGENASE"/>
    <property type="match status" value="1"/>
</dbReference>
<name>A0A7J6TW10_PEROL</name>
<gene>
    <name evidence="13" type="ORF">FOZ63_001719</name>
</gene>
<evidence type="ECO:0000256" key="9">
    <source>
        <dbReference type="ARBA" id="ARBA00023027"/>
    </source>
</evidence>
<keyword evidence="14" id="KW-1185">Reference proteome</keyword>
<keyword evidence="9" id="KW-0520">NAD</keyword>
<dbReference type="GO" id="GO:0050136">
    <property type="term" value="F:NADH dehydrogenase (quinone) (non-electrogenic) activity"/>
    <property type="evidence" value="ECO:0007669"/>
    <property type="project" value="UniProtKB-EC"/>
</dbReference>
<dbReference type="SMART" id="SM00054">
    <property type="entry name" value="EFh"/>
    <property type="match status" value="1"/>
</dbReference>
<keyword evidence="8" id="KW-0560">Oxidoreductase</keyword>
<evidence type="ECO:0000256" key="8">
    <source>
        <dbReference type="ARBA" id="ARBA00023002"/>
    </source>
</evidence>
<reference evidence="13 14" key="1">
    <citation type="submission" date="2020-04" db="EMBL/GenBank/DDBJ databases">
        <title>Perkinsus olseni comparative genomics.</title>
        <authorList>
            <person name="Bogema D.R."/>
        </authorList>
    </citation>
    <scope>NUCLEOTIDE SEQUENCE [LARGE SCALE GENOMIC DNA]</scope>
    <source>
        <strain evidence="13 14">ATCC PRA-207</strain>
    </source>
</reference>
<dbReference type="SUPFAM" id="SSF51905">
    <property type="entry name" value="FAD/NAD(P)-binding domain"/>
    <property type="match status" value="1"/>
</dbReference>
<dbReference type="SUPFAM" id="SSF47473">
    <property type="entry name" value="EF-hand"/>
    <property type="match status" value="1"/>
</dbReference>
<evidence type="ECO:0000256" key="2">
    <source>
        <dbReference type="ARBA" id="ARBA00005272"/>
    </source>
</evidence>
<dbReference type="GO" id="GO:0005509">
    <property type="term" value="F:calcium ion binding"/>
    <property type="evidence" value="ECO:0007669"/>
    <property type="project" value="InterPro"/>
</dbReference>
<dbReference type="PROSITE" id="PS00018">
    <property type="entry name" value="EF_HAND_1"/>
    <property type="match status" value="1"/>
</dbReference>
<evidence type="ECO:0000256" key="6">
    <source>
        <dbReference type="ARBA" id="ARBA00022837"/>
    </source>
</evidence>
<evidence type="ECO:0000256" key="11">
    <source>
        <dbReference type="ARBA" id="ARBA00049010"/>
    </source>
</evidence>
<comment type="catalytic activity">
    <reaction evidence="10">
        <text>a quinone + NADH + H(+) = a quinol + NAD(+)</text>
        <dbReference type="Rhea" id="RHEA:46160"/>
        <dbReference type="ChEBI" id="CHEBI:15378"/>
        <dbReference type="ChEBI" id="CHEBI:24646"/>
        <dbReference type="ChEBI" id="CHEBI:57540"/>
        <dbReference type="ChEBI" id="CHEBI:57945"/>
        <dbReference type="ChEBI" id="CHEBI:132124"/>
        <dbReference type="EC" id="1.6.5.9"/>
    </reaction>
</comment>
<evidence type="ECO:0000256" key="5">
    <source>
        <dbReference type="ARBA" id="ARBA00022827"/>
    </source>
</evidence>
<dbReference type="Pfam" id="PF07992">
    <property type="entry name" value="Pyr_redox_2"/>
    <property type="match status" value="1"/>
</dbReference>
<dbReference type="PANTHER" id="PTHR43706:SF47">
    <property type="entry name" value="EXTERNAL NADH-UBIQUINONE OXIDOREDUCTASE 1, MITOCHONDRIAL-RELATED"/>
    <property type="match status" value="1"/>
</dbReference>